<keyword evidence="1" id="KW-0472">Membrane</keyword>
<dbReference type="Pfam" id="PF09515">
    <property type="entry name" value="Thia_YuaJ"/>
    <property type="match status" value="1"/>
</dbReference>
<dbReference type="EMBL" id="FJNE01000001">
    <property type="protein sequence ID" value="CZQ82555.1"/>
    <property type="molecule type" value="Genomic_DNA"/>
</dbReference>
<accession>A0A143Y831</accession>
<feature type="transmembrane region" description="Helical" evidence="1">
    <location>
        <begin position="74"/>
        <end position="95"/>
    </location>
</feature>
<dbReference type="OrthoDB" id="2166942at2"/>
<feature type="transmembrane region" description="Helical" evidence="1">
    <location>
        <begin position="107"/>
        <end position="128"/>
    </location>
</feature>
<evidence type="ECO:0000256" key="1">
    <source>
        <dbReference type="SAM" id="Phobius"/>
    </source>
</evidence>
<gene>
    <name evidence="2" type="ORF">Tpal_332</name>
</gene>
<proteinExistence type="predicted"/>
<keyword evidence="1" id="KW-0812">Transmembrane</keyword>
<feature type="transmembrane region" description="Helical" evidence="1">
    <location>
        <begin position="49"/>
        <end position="68"/>
    </location>
</feature>
<reference evidence="2 3" key="1">
    <citation type="submission" date="2016-02" db="EMBL/GenBank/DDBJ databases">
        <authorList>
            <person name="Wen L."/>
            <person name="He K."/>
            <person name="Yang H."/>
        </authorList>
    </citation>
    <scope>NUCLEOTIDE SEQUENCE [LARGE SCALE GENOMIC DNA]</scope>
    <source>
        <strain evidence="2">Trichococcus palustris</strain>
    </source>
</reference>
<dbReference type="AlphaFoldDB" id="A0A143Y831"/>
<sequence>MGSNNVKAWGEAVLFSVLAFALTYVTIPAGGYAIALAMLPLVFFSLRRGILLGLVAGIVAGVVQFFVASGGSDILENIVTNIAPFAFVGISGFFAKFTQRTLNNKRFSNAALNIVTASFFGTIVYFVWKLVIDLFFQEAAATGQGSAFEHYFRQDGISFLMTFAVTAVVLLIVAKVAPKAFIPRDSRFLSRKEKSKLLND</sequence>
<dbReference type="Gene3D" id="1.10.1760.20">
    <property type="match status" value="1"/>
</dbReference>
<dbReference type="GO" id="GO:0005886">
    <property type="term" value="C:plasma membrane"/>
    <property type="evidence" value="ECO:0007669"/>
    <property type="project" value="InterPro"/>
</dbReference>
<keyword evidence="1" id="KW-1133">Transmembrane helix</keyword>
<organism evidence="2 3">
    <name type="scientific">Trichococcus palustris</name>
    <dbReference type="NCBI Taxonomy" id="140314"/>
    <lineage>
        <taxon>Bacteria</taxon>
        <taxon>Bacillati</taxon>
        <taxon>Bacillota</taxon>
        <taxon>Bacilli</taxon>
        <taxon>Lactobacillales</taxon>
        <taxon>Carnobacteriaceae</taxon>
        <taxon>Trichococcus</taxon>
    </lineage>
</organism>
<protein>
    <submittedName>
        <fullName evidence="2">Thiamine transporter thit</fullName>
    </submittedName>
</protein>
<evidence type="ECO:0000313" key="2">
    <source>
        <dbReference type="EMBL" id="CZQ82555.1"/>
    </source>
</evidence>
<evidence type="ECO:0000313" key="3">
    <source>
        <dbReference type="Proteomes" id="UP000242754"/>
    </source>
</evidence>
<dbReference type="GO" id="GO:0015234">
    <property type="term" value="F:thiamine transmembrane transporter activity"/>
    <property type="evidence" value="ECO:0007669"/>
    <property type="project" value="InterPro"/>
</dbReference>
<dbReference type="STRING" id="140314.SAMN04488076_10340"/>
<dbReference type="RefSeq" id="WP_087030437.1">
    <property type="nucleotide sequence ID" value="NZ_FJNE01000001.1"/>
</dbReference>
<name>A0A143Y831_9LACT</name>
<dbReference type="InterPro" id="IPR012651">
    <property type="entry name" value="Thia_Transptr_ThiT"/>
</dbReference>
<dbReference type="Proteomes" id="UP000242754">
    <property type="component" value="Unassembled WGS sequence"/>
</dbReference>
<feature type="transmembrane region" description="Helical" evidence="1">
    <location>
        <begin position="157"/>
        <end position="177"/>
    </location>
</feature>
<keyword evidence="3" id="KW-1185">Reference proteome</keyword>
<feature type="transmembrane region" description="Helical" evidence="1">
    <location>
        <begin position="12"/>
        <end position="37"/>
    </location>
</feature>